<dbReference type="Proteomes" id="UP000285648">
    <property type="component" value="Unassembled WGS sequence"/>
</dbReference>
<accession>A0A421DMC2</accession>
<evidence type="ECO:0000313" key="2">
    <source>
        <dbReference type="Proteomes" id="UP000285648"/>
    </source>
</evidence>
<sequence>MRSQRPASEQLARYRAILTASWAIRHKLAGPERLTDEAAFLPAAMSLQETPAHPAPLRLAW</sequence>
<dbReference type="EMBL" id="MJLZ01000026">
    <property type="protein sequence ID" value="RLM22428.1"/>
    <property type="molecule type" value="Genomic_DNA"/>
</dbReference>
<proteinExistence type="predicted"/>
<evidence type="ECO:0000313" key="1">
    <source>
        <dbReference type="EMBL" id="RLM22428.1"/>
    </source>
</evidence>
<reference evidence="1 2" key="1">
    <citation type="submission" date="2016-09" db="EMBL/GenBank/DDBJ databases">
        <authorList>
            <person name="Doonan J."/>
            <person name="Pachebat J.A."/>
            <person name="Golyshin P.N."/>
            <person name="Denman S."/>
            <person name="Mcdonald J.E."/>
        </authorList>
    </citation>
    <scope>NUCLEOTIDE SEQUENCE [LARGE SCALE GENOMIC DNA]</scope>
    <source>
        <strain evidence="1 2">NCPPB 3934</strain>
    </source>
</reference>
<dbReference type="AlphaFoldDB" id="A0A421DMC2"/>
<organism evidence="1 2">
    <name type="scientific">Brenneria alni</name>
    <dbReference type="NCBI Taxonomy" id="71656"/>
    <lineage>
        <taxon>Bacteria</taxon>
        <taxon>Pseudomonadati</taxon>
        <taxon>Pseudomonadota</taxon>
        <taxon>Gammaproteobacteria</taxon>
        <taxon>Enterobacterales</taxon>
        <taxon>Pectobacteriaceae</taxon>
        <taxon>Brenneria</taxon>
    </lineage>
</organism>
<protein>
    <submittedName>
        <fullName evidence="1">Uncharacterized protein</fullName>
    </submittedName>
</protein>
<name>A0A421DMC2_9GAMM</name>
<dbReference type="RefSeq" id="WP_147437155.1">
    <property type="nucleotide sequence ID" value="NZ_MJLZ01000026.1"/>
</dbReference>
<gene>
    <name evidence="1" type="ORF">BIY29_11920</name>
</gene>
<dbReference type="OrthoDB" id="9775513at2"/>
<comment type="caution">
    <text evidence="1">The sequence shown here is derived from an EMBL/GenBank/DDBJ whole genome shotgun (WGS) entry which is preliminary data.</text>
</comment>
<keyword evidence="2" id="KW-1185">Reference proteome</keyword>